<dbReference type="Pfam" id="PF17746">
    <property type="entry name" value="SfsA_N"/>
    <property type="match status" value="1"/>
</dbReference>
<dbReference type="RefSeq" id="WP_027312081.1">
    <property type="nucleotide sequence ID" value="NZ_JAUESS010000003.1"/>
</dbReference>
<dbReference type="EMBL" id="JBHLZN010000002">
    <property type="protein sequence ID" value="MFB9886656.1"/>
    <property type="molecule type" value="Genomic_DNA"/>
</dbReference>
<dbReference type="CDD" id="cd22359">
    <property type="entry name" value="SfsA-like_bacterial"/>
    <property type="match status" value="1"/>
</dbReference>
<sequence length="233" mass="26109">MKWPAPLQEARLIRRYKRFLADVECADGRILTLHCPNTGSMRACAEPGSRVWFWDSANPQRKYPCTWELVETAPGELACINTLRANQLVAEALQQGLIPELAGTRQWQTEVRYGDEKSRIDFYSQIDQQAQYVEVKSVTLKEQGSGFFPDAVSARAAKHLRELMRVQASGAQAWVLYCVNHTGIHAVQAAQHIDPLYAQTLAEARQAGVRVLAWQADLTPQSLQLARPVPVLA</sequence>
<dbReference type="InterPro" id="IPR040452">
    <property type="entry name" value="SfsA_C"/>
</dbReference>
<dbReference type="HAMAP" id="MF_00095">
    <property type="entry name" value="SfsA"/>
    <property type="match status" value="1"/>
</dbReference>
<evidence type="ECO:0000259" key="2">
    <source>
        <dbReference type="Pfam" id="PF03749"/>
    </source>
</evidence>
<dbReference type="Pfam" id="PF03749">
    <property type="entry name" value="SfsA"/>
    <property type="match status" value="1"/>
</dbReference>
<dbReference type="NCBIfam" id="TIGR00230">
    <property type="entry name" value="sfsA"/>
    <property type="match status" value="1"/>
</dbReference>
<protein>
    <recommendedName>
        <fullName evidence="1">Sugar fermentation stimulation protein homolog</fullName>
    </recommendedName>
</protein>
<accession>A0ABV5ZBK0</accession>
<evidence type="ECO:0000259" key="3">
    <source>
        <dbReference type="Pfam" id="PF17746"/>
    </source>
</evidence>
<dbReference type="InterPro" id="IPR041465">
    <property type="entry name" value="SfsA_N"/>
</dbReference>
<evidence type="ECO:0000256" key="1">
    <source>
        <dbReference type="HAMAP-Rule" id="MF_00095"/>
    </source>
</evidence>
<comment type="caution">
    <text evidence="4">The sequence shown here is derived from an EMBL/GenBank/DDBJ whole genome shotgun (WGS) entry which is preliminary data.</text>
</comment>
<keyword evidence="5" id="KW-1185">Reference proteome</keyword>
<evidence type="ECO:0000313" key="4">
    <source>
        <dbReference type="EMBL" id="MFB9886656.1"/>
    </source>
</evidence>
<comment type="similarity">
    <text evidence="1">Belongs to the SfsA family.</text>
</comment>
<name>A0ABV5ZBK0_9GAMM</name>
<feature type="domain" description="SfsA N-terminal OB" evidence="3">
    <location>
        <begin position="13"/>
        <end position="80"/>
    </location>
</feature>
<dbReference type="PANTHER" id="PTHR30545">
    <property type="entry name" value="SUGAR FERMENTATION STIMULATION PROTEIN A"/>
    <property type="match status" value="1"/>
</dbReference>
<dbReference type="Gene3D" id="3.40.1350.60">
    <property type="match status" value="1"/>
</dbReference>
<dbReference type="Proteomes" id="UP001589628">
    <property type="component" value="Unassembled WGS sequence"/>
</dbReference>
<dbReference type="Gene3D" id="2.40.50.580">
    <property type="match status" value="1"/>
</dbReference>
<dbReference type="PANTHER" id="PTHR30545:SF2">
    <property type="entry name" value="SUGAR FERMENTATION STIMULATION PROTEIN A"/>
    <property type="match status" value="1"/>
</dbReference>
<organism evidence="4 5">
    <name type="scientific">Balneatrix alpica</name>
    <dbReference type="NCBI Taxonomy" id="75684"/>
    <lineage>
        <taxon>Bacteria</taxon>
        <taxon>Pseudomonadati</taxon>
        <taxon>Pseudomonadota</taxon>
        <taxon>Gammaproteobacteria</taxon>
        <taxon>Oceanospirillales</taxon>
        <taxon>Balneatrichaceae</taxon>
        <taxon>Balneatrix</taxon>
    </lineage>
</organism>
<evidence type="ECO:0000313" key="5">
    <source>
        <dbReference type="Proteomes" id="UP001589628"/>
    </source>
</evidence>
<reference evidence="4 5" key="1">
    <citation type="submission" date="2024-09" db="EMBL/GenBank/DDBJ databases">
        <authorList>
            <person name="Sun Q."/>
            <person name="Mori K."/>
        </authorList>
    </citation>
    <scope>NUCLEOTIDE SEQUENCE [LARGE SCALE GENOMIC DNA]</scope>
    <source>
        <strain evidence="4 5">ATCC 51285</strain>
    </source>
</reference>
<feature type="domain" description="Sugar fermentation stimulation protein C-terminal" evidence="2">
    <location>
        <begin position="84"/>
        <end position="221"/>
    </location>
</feature>
<gene>
    <name evidence="1 4" type="primary">sfsA</name>
    <name evidence="4" type="ORF">ACFFLH_09560</name>
</gene>
<dbReference type="InterPro" id="IPR005224">
    <property type="entry name" value="SfsA"/>
</dbReference>
<proteinExistence type="inferred from homology"/>